<dbReference type="EC" id="3.1.3.3" evidence="1"/>
<dbReference type="AlphaFoldDB" id="A0A4Y1ZDP6"/>
<evidence type="ECO:0000313" key="2">
    <source>
        <dbReference type="Proteomes" id="UP000319716"/>
    </source>
</evidence>
<gene>
    <name evidence="1" type="ORF">NBRC111894_2657</name>
</gene>
<proteinExistence type="predicted"/>
<keyword evidence="1" id="KW-0378">Hydrolase</keyword>
<name>A0A4Y1ZDP6_9BACL</name>
<dbReference type="SUPFAM" id="SSF56784">
    <property type="entry name" value="HAD-like"/>
    <property type="match status" value="1"/>
</dbReference>
<protein>
    <submittedName>
        <fullName evidence="1">Phosphoserine phosphatase</fullName>
        <ecNumber evidence="1">3.1.3.3</ecNumber>
    </submittedName>
</protein>
<dbReference type="InterPro" id="IPR023214">
    <property type="entry name" value="HAD_sf"/>
</dbReference>
<evidence type="ECO:0000313" key="1">
    <source>
        <dbReference type="EMBL" id="GAY77103.1"/>
    </source>
</evidence>
<dbReference type="EMBL" id="BEXB01000021">
    <property type="protein sequence ID" value="GAY77103.1"/>
    <property type="molecule type" value="Genomic_DNA"/>
</dbReference>
<accession>A0A4Y1ZDP6</accession>
<reference evidence="1 2" key="1">
    <citation type="submission" date="2017-11" db="EMBL/GenBank/DDBJ databases">
        <title>Draft Genome Sequence of Sporolactobacillus inulinus NBRC 111894 Isolated from Koso, a Japanese Sugar-Vegetable Fermented Beverage.</title>
        <authorList>
            <person name="Chiou T.Y."/>
            <person name="Oshima K."/>
            <person name="Suda W."/>
            <person name="Hattori M."/>
            <person name="Takahashi T."/>
        </authorList>
    </citation>
    <scope>NUCLEOTIDE SEQUENCE [LARGE SCALE GENOMIC DNA]</scope>
    <source>
        <strain evidence="1 2">NBRC111894</strain>
    </source>
</reference>
<dbReference type="InterPro" id="IPR036412">
    <property type="entry name" value="HAD-like_sf"/>
</dbReference>
<sequence length="151" mass="16979">MFKPKSAFWHIGEHASQEWYIGDENVLGATGTPSVQTGKKGFMNEEVTLADPAFIRTMFHAFREQGINVGIATGRPRLETFKPFTYLNWIGELDQNHIATADDVLDAEKKFDAAPLAKPHPFTYLASYYGKDSDLKNGPRARLSLSRTVMR</sequence>
<organism evidence="1 2">
    <name type="scientific">Sporolactobacillus inulinus</name>
    <dbReference type="NCBI Taxonomy" id="2078"/>
    <lineage>
        <taxon>Bacteria</taxon>
        <taxon>Bacillati</taxon>
        <taxon>Bacillota</taxon>
        <taxon>Bacilli</taxon>
        <taxon>Bacillales</taxon>
        <taxon>Sporolactobacillaceae</taxon>
        <taxon>Sporolactobacillus</taxon>
    </lineage>
</organism>
<dbReference type="Proteomes" id="UP000319716">
    <property type="component" value="Unassembled WGS sequence"/>
</dbReference>
<dbReference type="RefSeq" id="WP_262392889.1">
    <property type="nucleotide sequence ID" value="NZ_BEXB01000021.1"/>
</dbReference>
<dbReference type="GO" id="GO:0016787">
    <property type="term" value="F:hydrolase activity"/>
    <property type="evidence" value="ECO:0007669"/>
    <property type="project" value="UniProtKB-KW"/>
</dbReference>
<comment type="caution">
    <text evidence="1">The sequence shown here is derived from an EMBL/GenBank/DDBJ whole genome shotgun (WGS) entry which is preliminary data.</text>
</comment>
<dbReference type="Gene3D" id="3.40.50.1000">
    <property type="entry name" value="HAD superfamily/HAD-like"/>
    <property type="match status" value="1"/>
</dbReference>